<dbReference type="Pfam" id="PF02721">
    <property type="entry name" value="DUF223"/>
    <property type="match status" value="1"/>
</dbReference>
<keyword evidence="4" id="KW-1185">Reference proteome</keyword>
<organism evidence="3 4">
    <name type="scientific">Lactuca sativa</name>
    <name type="common">Garden lettuce</name>
    <dbReference type="NCBI Taxonomy" id="4236"/>
    <lineage>
        <taxon>Eukaryota</taxon>
        <taxon>Viridiplantae</taxon>
        <taxon>Streptophyta</taxon>
        <taxon>Embryophyta</taxon>
        <taxon>Tracheophyta</taxon>
        <taxon>Spermatophyta</taxon>
        <taxon>Magnoliopsida</taxon>
        <taxon>eudicotyledons</taxon>
        <taxon>Gunneridae</taxon>
        <taxon>Pentapetalae</taxon>
        <taxon>asterids</taxon>
        <taxon>campanulids</taxon>
        <taxon>Asterales</taxon>
        <taxon>Asteraceae</taxon>
        <taxon>Cichorioideae</taxon>
        <taxon>Cichorieae</taxon>
        <taxon>Lactucinae</taxon>
        <taxon>Lactuca</taxon>
    </lineage>
</organism>
<evidence type="ECO:0000313" key="3">
    <source>
        <dbReference type="EMBL" id="KAJ0204186.1"/>
    </source>
</evidence>
<accession>A0A9R1X999</accession>
<name>A0A9R1X999_LACSA</name>
<feature type="domain" description="Replication factor A C-terminal" evidence="2">
    <location>
        <begin position="165"/>
        <end position="251"/>
    </location>
</feature>
<feature type="domain" description="Replication protein A 70 kDa DNA-binding subunit B/D first OB fold" evidence="1">
    <location>
        <begin position="20"/>
        <end position="108"/>
    </location>
</feature>
<dbReference type="InterPro" id="IPR003871">
    <property type="entry name" value="RFA1B/D_OB_1st"/>
</dbReference>
<dbReference type="AlphaFoldDB" id="A0A9R1X999"/>
<dbReference type="PANTHER" id="PTHR47165">
    <property type="entry name" value="OS03G0429900 PROTEIN"/>
    <property type="match status" value="1"/>
</dbReference>
<dbReference type="Proteomes" id="UP000235145">
    <property type="component" value="Unassembled WGS sequence"/>
</dbReference>
<sequence>MNIGNKLYLKDIEVIADDSHLKLRVLKIWNFIKNNQVLAIEMIVMDEEGTKYQSRVFNQNFSKFRDLLKEGESYIILKPNMAAVKNGFSVTGHKQTLTLDWKSIVKKCDDFSGPVNGFVVADFNSIIEQKCPRDSFFDVIGQIVSFRPLETRNPNPSRHYIKMTISNLQYIIPINVQDHTSTIGFTLFDREAKRLLEISAFELKKIHEAAGDSLELFPNQMNVLKNRKCAFLVDITSYNVTNYNNIYTVVKLTEDVSIVSELESKLELMDVISQTDESFTPSTADKSTATSPMKISGDLKRNLHDIYDVDGGGDLSSTKSISSKSGKV</sequence>
<proteinExistence type="predicted"/>
<reference evidence="3 4" key="1">
    <citation type="journal article" date="2017" name="Nat. Commun.">
        <title>Genome assembly with in vitro proximity ligation data and whole-genome triplication in lettuce.</title>
        <authorList>
            <person name="Reyes-Chin-Wo S."/>
            <person name="Wang Z."/>
            <person name="Yang X."/>
            <person name="Kozik A."/>
            <person name="Arikit S."/>
            <person name="Song C."/>
            <person name="Xia L."/>
            <person name="Froenicke L."/>
            <person name="Lavelle D.O."/>
            <person name="Truco M.J."/>
            <person name="Xia R."/>
            <person name="Zhu S."/>
            <person name="Xu C."/>
            <person name="Xu H."/>
            <person name="Xu X."/>
            <person name="Cox K."/>
            <person name="Korf I."/>
            <person name="Meyers B.C."/>
            <person name="Michelmore R.W."/>
        </authorList>
    </citation>
    <scope>NUCLEOTIDE SEQUENCE [LARGE SCALE GENOMIC DNA]</scope>
    <source>
        <strain evidence="4">cv. Salinas</strain>
        <tissue evidence="3">Seedlings</tissue>
    </source>
</reference>
<evidence type="ECO:0008006" key="5">
    <source>
        <dbReference type="Google" id="ProtNLM"/>
    </source>
</evidence>
<dbReference type="Gene3D" id="2.40.50.140">
    <property type="entry name" value="Nucleic acid-binding proteins"/>
    <property type="match status" value="2"/>
</dbReference>
<evidence type="ECO:0000259" key="1">
    <source>
        <dbReference type="Pfam" id="PF02721"/>
    </source>
</evidence>
<dbReference type="PANTHER" id="PTHR47165:SF4">
    <property type="entry name" value="OS03G0429900 PROTEIN"/>
    <property type="match status" value="1"/>
</dbReference>
<evidence type="ECO:0000313" key="4">
    <source>
        <dbReference type="Proteomes" id="UP000235145"/>
    </source>
</evidence>
<dbReference type="EMBL" id="NBSK02000005">
    <property type="protein sequence ID" value="KAJ0204186.1"/>
    <property type="molecule type" value="Genomic_DNA"/>
</dbReference>
<evidence type="ECO:0000259" key="2">
    <source>
        <dbReference type="Pfam" id="PF08646"/>
    </source>
</evidence>
<comment type="caution">
    <text evidence="3">The sequence shown here is derived from an EMBL/GenBank/DDBJ whole genome shotgun (WGS) entry which is preliminary data.</text>
</comment>
<dbReference type="SUPFAM" id="SSF50249">
    <property type="entry name" value="Nucleic acid-binding proteins"/>
    <property type="match status" value="2"/>
</dbReference>
<dbReference type="InterPro" id="IPR013955">
    <property type="entry name" value="Rep_factor-A_C"/>
</dbReference>
<protein>
    <recommendedName>
        <fullName evidence="5">DUF223 domain-containing protein</fullName>
    </recommendedName>
</protein>
<dbReference type="Pfam" id="PF08646">
    <property type="entry name" value="Rep_fac-A_C"/>
    <property type="match status" value="1"/>
</dbReference>
<dbReference type="InterPro" id="IPR012340">
    <property type="entry name" value="NA-bd_OB-fold"/>
</dbReference>
<gene>
    <name evidence="3" type="ORF">LSAT_V11C500253570</name>
</gene>